<feature type="compositionally biased region" description="Low complexity" evidence="7">
    <location>
        <begin position="156"/>
        <end position="166"/>
    </location>
</feature>
<evidence type="ECO:0000256" key="1">
    <source>
        <dbReference type="ARBA" id="ARBA00022723"/>
    </source>
</evidence>
<keyword evidence="2" id="KW-0862">Zinc</keyword>
<keyword evidence="11" id="KW-1185">Reference proteome</keyword>
<feature type="region of interest" description="Disordered" evidence="7">
    <location>
        <begin position="786"/>
        <end position="852"/>
    </location>
</feature>
<dbReference type="SUPFAM" id="SSF57701">
    <property type="entry name" value="Zn2/Cys6 DNA-binding domain"/>
    <property type="match status" value="1"/>
</dbReference>
<comment type="caution">
    <text evidence="10">The sequence shown here is derived from an EMBL/GenBank/DDBJ whole genome shotgun (WGS) entry which is preliminary data.</text>
</comment>
<feature type="domain" description="C2H2-type" evidence="9">
    <location>
        <begin position="43"/>
        <end position="70"/>
    </location>
</feature>
<feature type="region of interest" description="Disordered" evidence="7">
    <location>
        <begin position="310"/>
        <end position="390"/>
    </location>
</feature>
<dbReference type="PANTHER" id="PTHR47660:SF2">
    <property type="entry name" value="TRANSCRIPTION FACTOR WITH C2H2 AND ZN(2)-CYS(6) DNA BINDING DOMAIN (EUROFUNG)"/>
    <property type="match status" value="1"/>
</dbReference>
<dbReference type="SUPFAM" id="SSF57667">
    <property type="entry name" value="beta-beta-alpha zinc fingers"/>
    <property type="match status" value="1"/>
</dbReference>
<feature type="compositionally biased region" description="Pro residues" evidence="7">
    <location>
        <begin position="167"/>
        <end position="182"/>
    </location>
</feature>
<dbReference type="EMBL" id="CAWUHC010000084">
    <property type="protein sequence ID" value="CAK7230083.1"/>
    <property type="molecule type" value="Genomic_DNA"/>
</dbReference>
<feature type="compositionally biased region" description="Low complexity" evidence="7">
    <location>
        <begin position="831"/>
        <end position="852"/>
    </location>
</feature>
<dbReference type="InterPro" id="IPR036864">
    <property type="entry name" value="Zn2-C6_fun-type_DNA-bd_sf"/>
</dbReference>
<dbReference type="PROSITE" id="PS00028">
    <property type="entry name" value="ZINC_FINGER_C2H2_1"/>
    <property type="match status" value="2"/>
</dbReference>
<feature type="region of interest" description="Disordered" evidence="7">
    <location>
        <begin position="403"/>
        <end position="426"/>
    </location>
</feature>
<evidence type="ECO:0000256" key="2">
    <source>
        <dbReference type="ARBA" id="ARBA00022833"/>
    </source>
</evidence>
<evidence type="ECO:0000256" key="3">
    <source>
        <dbReference type="ARBA" id="ARBA00023015"/>
    </source>
</evidence>
<feature type="domain" description="Zn(2)-C6 fungal-type" evidence="8">
    <location>
        <begin position="111"/>
        <end position="140"/>
    </location>
</feature>
<evidence type="ECO:0000313" key="11">
    <source>
        <dbReference type="Proteomes" id="UP001642406"/>
    </source>
</evidence>
<feature type="region of interest" description="Disordered" evidence="7">
    <location>
        <begin position="669"/>
        <end position="696"/>
    </location>
</feature>
<reference evidence="10 11" key="1">
    <citation type="submission" date="2024-01" db="EMBL/GenBank/DDBJ databases">
        <authorList>
            <person name="Allen C."/>
            <person name="Tagirdzhanova G."/>
        </authorList>
    </citation>
    <scope>NUCLEOTIDE SEQUENCE [LARGE SCALE GENOMIC DNA]</scope>
</reference>
<dbReference type="PROSITE" id="PS50048">
    <property type="entry name" value="ZN2_CY6_FUNGAL_2"/>
    <property type="match status" value="1"/>
</dbReference>
<feature type="compositionally biased region" description="Polar residues" evidence="7">
    <location>
        <begin position="681"/>
        <end position="690"/>
    </location>
</feature>
<dbReference type="CDD" id="cd00067">
    <property type="entry name" value="GAL4"/>
    <property type="match status" value="1"/>
</dbReference>
<evidence type="ECO:0000256" key="4">
    <source>
        <dbReference type="ARBA" id="ARBA00023163"/>
    </source>
</evidence>
<feature type="compositionally biased region" description="Basic and acidic residues" evidence="7">
    <location>
        <begin position="799"/>
        <end position="808"/>
    </location>
</feature>
<feature type="domain" description="C2H2-type" evidence="9">
    <location>
        <begin position="74"/>
        <end position="105"/>
    </location>
</feature>
<keyword evidence="3" id="KW-0805">Transcription regulation</keyword>
<accession>A0ABP0CDF8</accession>
<evidence type="ECO:0000259" key="9">
    <source>
        <dbReference type="PROSITE" id="PS50157"/>
    </source>
</evidence>
<feature type="region of interest" description="Disordered" evidence="7">
    <location>
        <begin position="1"/>
        <end position="41"/>
    </location>
</feature>
<dbReference type="InterPro" id="IPR036236">
    <property type="entry name" value="Znf_C2H2_sf"/>
</dbReference>
<feature type="compositionally biased region" description="Pro residues" evidence="7">
    <location>
        <begin position="363"/>
        <end position="372"/>
    </location>
</feature>
<evidence type="ECO:0000256" key="5">
    <source>
        <dbReference type="ARBA" id="ARBA00023242"/>
    </source>
</evidence>
<name>A0ABP0CDF8_9PEZI</name>
<dbReference type="InterPro" id="IPR001138">
    <property type="entry name" value="Zn2Cys6_DnaBD"/>
</dbReference>
<dbReference type="SMART" id="SM00355">
    <property type="entry name" value="ZnF_C2H2"/>
    <property type="match status" value="2"/>
</dbReference>
<gene>
    <name evidence="10" type="ORF">SBRCBS47491_007466</name>
</gene>
<keyword evidence="5" id="KW-0539">Nucleus</keyword>
<evidence type="ECO:0000259" key="8">
    <source>
        <dbReference type="PROSITE" id="PS50048"/>
    </source>
</evidence>
<feature type="compositionally biased region" description="Pro residues" evidence="7">
    <location>
        <begin position="1"/>
        <end position="11"/>
    </location>
</feature>
<keyword evidence="6" id="KW-0863">Zinc-finger</keyword>
<feature type="compositionally biased region" description="Acidic residues" evidence="7">
    <location>
        <begin position="786"/>
        <end position="798"/>
    </location>
</feature>
<keyword evidence="1" id="KW-0479">Metal-binding</keyword>
<dbReference type="InterPro" id="IPR007219">
    <property type="entry name" value="XnlR_reg_dom"/>
</dbReference>
<protein>
    <submittedName>
        <fullName evidence="10">Uncharacterized protein</fullName>
    </submittedName>
</protein>
<organism evidence="10 11">
    <name type="scientific">Sporothrix bragantina</name>
    <dbReference type="NCBI Taxonomy" id="671064"/>
    <lineage>
        <taxon>Eukaryota</taxon>
        <taxon>Fungi</taxon>
        <taxon>Dikarya</taxon>
        <taxon>Ascomycota</taxon>
        <taxon>Pezizomycotina</taxon>
        <taxon>Sordariomycetes</taxon>
        <taxon>Sordariomycetidae</taxon>
        <taxon>Ophiostomatales</taxon>
        <taxon>Ophiostomataceae</taxon>
        <taxon>Sporothrix</taxon>
    </lineage>
</organism>
<proteinExistence type="predicted"/>
<dbReference type="Gene3D" id="3.30.160.60">
    <property type="entry name" value="Classic Zinc Finger"/>
    <property type="match status" value="1"/>
</dbReference>
<feature type="region of interest" description="Disordered" evidence="7">
    <location>
        <begin position="156"/>
        <end position="187"/>
    </location>
</feature>
<keyword evidence="4" id="KW-0804">Transcription</keyword>
<dbReference type="PANTHER" id="PTHR47660">
    <property type="entry name" value="TRANSCRIPTION FACTOR WITH C2H2 AND ZN(2)-CYS(6) DNA BINDING DOMAIN (EUROFUNG)-RELATED-RELATED"/>
    <property type="match status" value="1"/>
</dbReference>
<feature type="compositionally biased region" description="Low complexity" evidence="7">
    <location>
        <begin position="324"/>
        <end position="362"/>
    </location>
</feature>
<dbReference type="Pfam" id="PF04082">
    <property type="entry name" value="Fungal_trans"/>
    <property type="match status" value="1"/>
</dbReference>
<dbReference type="InterPro" id="IPR013087">
    <property type="entry name" value="Znf_C2H2_type"/>
</dbReference>
<sequence length="1180" mass="126458">MSSPQPKSPQPKPKKQRVASTATTDSVAGRKSSSSSTTASGPLQCAVCSRQFSRPSHHDRHYRTHLPPEGRLALPCNRCGKTFGRNDVLLRHLRTAHGVDPGPQPKAAQKSCYRCVHLRRKCDRAQPCRLCAAGGAVCQYPHTELSVTQQAINQAQGQAQTQVQAPAPGPAPAPTTVPPPSYPTQTNDLSPLAHTPIVLTSDNTPPLFHGDSNGNVDGGYHHHQTDFGGGMPGVDVNVLNVANGVPPNDGTAPYGGVTANGCSPSFSDEYYLAADTTPFVASLSAAGQLDFRTAGLDWLDFDVPDIFSTADGTGMDIEPSLASQPAQHTPQHTPQPFHSQTPQYQPQSQTHGPPPTQHQQQHAPPPPPPPAPHAQQQHQHPMDRPPSSQYVNYAVNPVASHGHAATAPHVGGPGNGPSASSTSVLPWPFDDTAHDLAPHRYSLPPLREVLQNTLMQSTNSTPPNKSVLANLVALMSDTRMSQAGDGGEETDESGNVHLKQQANGTAGVNNNTTPMAMSISTMDPGMAHAANLLKRLVDTYVSKFQPILPLLHVPTWDLGTCPPVLVSAMACVGSLLSDDERVASLTWSISDICMPMIAWLGSSDSANYRDIAYLSALCVHQIYSLGSGNRQLYQNADRTRGILVGGLRGMGCLTTRLSLEDKLEQEQNSSININGSGGGSTATTHPSTPTLPVDPATQHEQWMAWVRREREKRTAWSSFEYDCSLCTLTGRRGAVDLSELPSRLPCAETLWDAPSATAWAALKTRLHPDAQGAPVSLVLKAALSQDDSEDVMGNDDDAEHDHDSHRCEDDSDMSEGGSGTYVGTDRDTPRISTGASTTIVGSTTTTTMPSSTTSPQVSFWGKRLCAQVIGRLLWDLKQLETLSSSEYFGMPSLSTAHAASKVRLLRALDNLLVSMDQPATVADLISYNIASLIGHYSHLYTAQDVLDIILYIVRNTVAHGARKLQFHKGIQMAKRRLVATLSRDPQEARRLVYHAAQIVAVANDYLVSAPCEILRLFMGYTFLIVFAAYCPNSHRFQIPGPQQQQQPLQPAAPLPFGSATAMPSLSSPLPPSTMLPPPPTTPTSVIQLDIPSHRIASPSDVDNWIAHGGPAAIGSVPNLFAEGGALAISRDAQAMLQRLKCWGLAEKFTKILQSFEATVLVGQSQVSGQAQAQAQSQMQG</sequence>
<evidence type="ECO:0000313" key="10">
    <source>
        <dbReference type="EMBL" id="CAK7230083.1"/>
    </source>
</evidence>
<dbReference type="PROSITE" id="PS50157">
    <property type="entry name" value="ZINC_FINGER_C2H2_2"/>
    <property type="match status" value="2"/>
</dbReference>
<dbReference type="CDD" id="cd12148">
    <property type="entry name" value="fungal_TF_MHR"/>
    <property type="match status" value="1"/>
</dbReference>
<evidence type="ECO:0000256" key="7">
    <source>
        <dbReference type="SAM" id="MobiDB-lite"/>
    </source>
</evidence>
<evidence type="ECO:0000256" key="6">
    <source>
        <dbReference type="PROSITE-ProRule" id="PRU00042"/>
    </source>
</evidence>
<dbReference type="Proteomes" id="UP001642406">
    <property type="component" value="Unassembled WGS sequence"/>
</dbReference>